<dbReference type="Pfam" id="PF17111">
    <property type="entry name" value="PigL_N"/>
    <property type="match status" value="1"/>
</dbReference>
<organism evidence="2 3">
    <name type="scientific">Akanthomyces muscarius</name>
    <name type="common">Entomopathogenic fungus</name>
    <name type="synonym">Lecanicillium muscarium</name>
    <dbReference type="NCBI Taxonomy" id="2231603"/>
    <lineage>
        <taxon>Eukaryota</taxon>
        <taxon>Fungi</taxon>
        <taxon>Dikarya</taxon>
        <taxon>Ascomycota</taxon>
        <taxon>Pezizomycotina</taxon>
        <taxon>Sordariomycetes</taxon>
        <taxon>Hypocreomycetidae</taxon>
        <taxon>Hypocreales</taxon>
        <taxon>Cordycipitaceae</taxon>
        <taxon>Akanthomyces</taxon>
    </lineage>
</organism>
<dbReference type="AlphaFoldDB" id="A0A9W8QLE5"/>
<gene>
    <name evidence="2" type="ORF">LMH87_008055</name>
</gene>
<dbReference type="GeneID" id="80895214"/>
<dbReference type="Proteomes" id="UP001144673">
    <property type="component" value="Unassembled WGS sequence"/>
</dbReference>
<keyword evidence="3" id="KW-1185">Reference proteome</keyword>
<sequence>MLVMTKGTRHCQLYIDSSSTSHGFLEGKNRFIIVGKSHSPISIITYLAAKHPSTFRNMAEAIGIAAGALAFASFAYNSVKSLVDFIEALNHAKLQDVRQDLRVLAGIIRSLQADLERADGRRDLSANQKESLTHIKNALEGCKMRCDDFGQHLRQILSSSAGAVENENLSKVDRLRLHFNEGVIKLFRSNLQDCKLTLSIALQHLQLRKSTDGGSDGSLRQLNDTVARFVSEATGQFEGLQKAIDVISATSANISRTDVDAVVSSLNAQANMLKQCLLVCEGALKDTTTASVNVRNNQLLSKARMIVADAGGGRSAGLSMQVEGSIAKDESRIFVITGATDMAALSQLSDPK</sequence>
<name>A0A9W8QLE5_AKAMU</name>
<proteinExistence type="predicted"/>
<protein>
    <recommendedName>
        <fullName evidence="1">Azaphilone pigments biosynthesis cluster protein L N-terminal domain-containing protein</fullName>
    </recommendedName>
</protein>
<feature type="domain" description="Azaphilone pigments biosynthesis cluster protein L N-terminal" evidence="1">
    <location>
        <begin position="59"/>
        <end position="281"/>
    </location>
</feature>
<reference evidence="2" key="1">
    <citation type="journal article" date="2023" name="Access Microbiol">
        <title>De-novo genome assembly for Akanthomyces muscarius, a biocontrol agent of insect agricultural pests.</title>
        <authorList>
            <person name="Erdos Z."/>
            <person name="Studholme D.J."/>
            <person name="Raymond B."/>
            <person name="Sharma M."/>
        </authorList>
    </citation>
    <scope>NUCLEOTIDE SEQUENCE</scope>
    <source>
        <strain evidence="2">Ve6</strain>
    </source>
</reference>
<dbReference type="KEGG" id="amus:LMH87_008055"/>
<comment type="caution">
    <text evidence="2">The sequence shown here is derived from an EMBL/GenBank/DDBJ whole genome shotgun (WGS) entry which is preliminary data.</text>
</comment>
<dbReference type="RefSeq" id="XP_056057142.1">
    <property type="nucleotide sequence ID" value="XM_056200544.1"/>
</dbReference>
<dbReference type="EMBL" id="JAJHUN010000005">
    <property type="protein sequence ID" value="KAJ4159143.1"/>
    <property type="molecule type" value="Genomic_DNA"/>
</dbReference>
<dbReference type="InterPro" id="IPR031348">
    <property type="entry name" value="PigL_N"/>
</dbReference>
<evidence type="ECO:0000259" key="1">
    <source>
        <dbReference type="Pfam" id="PF17111"/>
    </source>
</evidence>
<evidence type="ECO:0000313" key="2">
    <source>
        <dbReference type="EMBL" id="KAJ4159143.1"/>
    </source>
</evidence>
<accession>A0A9W8QLE5</accession>
<evidence type="ECO:0000313" key="3">
    <source>
        <dbReference type="Proteomes" id="UP001144673"/>
    </source>
</evidence>